<name>A0A5M8FHX0_9GAMM</name>
<feature type="transmembrane region" description="Helical" evidence="1">
    <location>
        <begin position="9"/>
        <end position="32"/>
    </location>
</feature>
<dbReference type="InterPro" id="IPR000620">
    <property type="entry name" value="EamA_dom"/>
</dbReference>
<dbReference type="RefSeq" id="WP_150093791.1">
    <property type="nucleotide sequence ID" value="NZ_JBFUOH010000077.1"/>
</dbReference>
<dbReference type="Pfam" id="PF00892">
    <property type="entry name" value="EamA"/>
    <property type="match status" value="1"/>
</dbReference>
<evidence type="ECO:0000259" key="2">
    <source>
        <dbReference type="Pfam" id="PF00892"/>
    </source>
</evidence>
<keyword evidence="4" id="KW-1185">Reference proteome</keyword>
<feature type="domain" description="EamA" evidence="2">
    <location>
        <begin position="17"/>
        <end position="145"/>
    </location>
</feature>
<feature type="transmembrane region" description="Helical" evidence="1">
    <location>
        <begin position="191"/>
        <end position="211"/>
    </location>
</feature>
<dbReference type="OrthoDB" id="5295396at2"/>
<accession>A0A5M8FHX0</accession>
<dbReference type="InterPro" id="IPR037185">
    <property type="entry name" value="EmrE-like"/>
</dbReference>
<dbReference type="Proteomes" id="UP000322981">
    <property type="component" value="Unassembled WGS sequence"/>
</dbReference>
<feature type="transmembrane region" description="Helical" evidence="1">
    <location>
        <begin position="102"/>
        <end position="122"/>
    </location>
</feature>
<feature type="transmembrane region" description="Helical" evidence="1">
    <location>
        <begin position="298"/>
        <end position="316"/>
    </location>
</feature>
<comment type="caution">
    <text evidence="3">The sequence shown here is derived from an EMBL/GenBank/DDBJ whole genome shotgun (WGS) entry which is preliminary data.</text>
</comment>
<dbReference type="EMBL" id="VWXX01000021">
    <property type="protein sequence ID" value="KAA6184319.1"/>
    <property type="molecule type" value="Genomic_DNA"/>
</dbReference>
<keyword evidence="1" id="KW-0812">Transmembrane</keyword>
<dbReference type="GO" id="GO:0016020">
    <property type="term" value="C:membrane"/>
    <property type="evidence" value="ECO:0007669"/>
    <property type="project" value="InterPro"/>
</dbReference>
<evidence type="ECO:0000313" key="3">
    <source>
        <dbReference type="EMBL" id="KAA6184319.1"/>
    </source>
</evidence>
<feature type="transmembrane region" description="Helical" evidence="1">
    <location>
        <begin position="129"/>
        <end position="147"/>
    </location>
</feature>
<feature type="transmembrane region" description="Helical" evidence="1">
    <location>
        <begin position="274"/>
        <end position="292"/>
    </location>
</feature>
<keyword evidence="1" id="KW-0472">Membrane</keyword>
<feature type="transmembrane region" description="Helical" evidence="1">
    <location>
        <begin position="159"/>
        <end position="179"/>
    </location>
</feature>
<feature type="transmembrane region" description="Helical" evidence="1">
    <location>
        <begin position="75"/>
        <end position="96"/>
    </location>
</feature>
<protein>
    <submittedName>
        <fullName evidence="3">EamA family transporter</fullName>
    </submittedName>
</protein>
<proteinExistence type="predicted"/>
<gene>
    <name evidence="3" type="ORF">F2Q65_12710</name>
</gene>
<feature type="transmembrane region" description="Helical" evidence="1">
    <location>
        <begin position="231"/>
        <end position="253"/>
    </location>
</feature>
<dbReference type="SUPFAM" id="SSF103481">
    <property type="entry name" value="Multidrug resistance efflux transporter EmrE"/>
    <property type="match status" value="1"/>
</dbReference>
<keyword evidence="1" id="KW-1133">Transmembrane helix</keyword>
<evidence type="ECO:0000313" key="4">
    <source>
        <dbReference type="Proteomes" id="UP000322981"/>
    </source>
</evidence>
<sequence length="325" mass="33528">MAQTQPTGFALRPMVVVITLLLGSALWGLFWLPLRGLEQAGLGGFWTLTVIYLGAALTLGPLARRHWRTALRMPWRLLGIGLSAAVSNIAFGIGMIEGDVARVLILFYLSPVWTVVLGRLLLGERLLAVTIPALALALFGAGLMLFSDLQGVDAGLLPAFGTADLLGLLAGLGFALTNVQVRAAHQMPATLKNLSAVVLVPPLALLAALAVDTAPPAASFGATAMTTTAEVATAMTALATALAVALAVGALWLSTMVAATQHGVSHMPLQRSSVLLLFELIVGAVSAALLAGETLSPTELTGGACIVLAGLAIVWLRTPKTAIPQ</sequence>
<evidence type="ECO:0000256" key="1">
    <source>
        <dbReference type="SAM" id="Phobius"/>
    </source>
</evidence>
<reference evidence="3 4" key="1">
    <citation type="submission" date="2019-09" db="EMBL/GenBank/DDBJ databases">
        <title>Whole-genome sequence of the purple sulfur bacterium Thiohalocapsa marina DSM 19078.</title>
        <authorList>
            <person name="Kyndt J.A."/>
            <person name="Meyer T.E."/>
        </authorList>
    </citation>
    <scope>NUCLEOTIDE SEQUENCE [LARGE SCALE GENOMIC DNA]</scope>
    <source>
        <strain evidence="3 4">DSM 19078</strain>
    </source>
</reference>
<organism evidence="3 4">
    <name type="scientific">Thiohalocapsa marina</name>
    <dbReference type="NCBI Taxonomy" id="424902"/>
    <lineage>
        <taxon>Bacteria</taxon>
        <taxon>Pseudomonadati</taxon>
        <taxon>Pseudomonadota</taxon>
        <taxon>Gammaproteobacteria</taxon>
        <taxon>Chromatiales</taxon>
        <taxon>Chromatiaceae</taxon>
        <taxon>Thiohalocapsa</taxon>
    </lineage>
</organism>
<dbReference type="AlphaFoldDB" id="A0A5M8FHX0"/>
<feature type="transmembrane region" description="Helical" evidence="1">
    <location>
        <begin position="44"/>
        <end position="63"/>
    </location>
</feature>